<organism evidence="1 2">
    <name type="scientific">Heterodermia speciosa</name>
    <dbReference type="NCBI Taxonomy" id="116794"/>
    <lineage>
        <taxon>Eukaryota</taxon>
        <taxon>Fungi</taxon>
        <taxon>Dikarya</taxon>
        <taxon>Ascomycota</taxon>
        <taxon>Pezizomycotina</taxon>
        <taxon>Lecanoromycetes</taxon>
        <taxon>OSLEUM clade</taxon>
        <taxon>Lecanoromycetidae</taxon>
        <taxon>Caliciales</taxon>
        <taxon>Physciaceae</taxon>
        <taxon>Heterodermia</taxon>
    </lineage>
</organism>
<comment type="caution">
    <text evidence="1">The sequence shown here is derived from an EMBL/GenBank/DDBJ whole genome shotgun (WGS) entry which is preliminary data.</text>
</comment>
<reference evidence="1" key="1">
    <citation type="submission" date="2021-03" db="EMBL/GenBank/DDBJ databases">
        <authorList>
            <person name="Tagirdzhanova G."/>
        </authorList>
    </citation>
    <scope>NUCLEOTIDE SEQUENCE</scope>
</reference>
<gene>
    <name evidence="1" type="ORF">HETSPECPRED_003020</name>
</gene>
<name>A0A8H3F4D7_9LECA</name>
<sequence>MTDDLRNTNVSPDTLPLVNYRATQLQNPKTAPASGASLSTLPGELLSEILQLAMRSEKAVCIWLFPGIIHSASLENNNPGVTLAPPYLPRSMFGEHERPLSDWRCVTGTCRRFRDYGIPAFFREKRFVIPRRLFPVLGSADAWHMGKFGLWKNDHGRPLNFMECIRHVILPCFRADLCRMDELPRDVLTSLRTITLWVCHDLFFSETQREVEKVARVHGDVLKGVDVKFERFRITLKGFPFQPSWQTDESGRERYAYNDLNNYNDLNRYLYGAD</sequence>
<keyword evidence="2" id="KW-1185">Reference proteome</keyword>
<dbReference type="Proteomes" id="UP000664521">
    <property type="component" value="Unassembled WGS sequence"/>
</dbReference>
<dbReference type="AlphaFoldDB" id="A0A8H3F4D7"/>
<evidence type="ECO:0000313" key="1">
    <source>
        <dbReference type="EMBL" id="CAF9916829.1"/>
    </source>
</evidence>
<accession>A0A8H3F4D7</accession>
<protein>
    <submittedName>
        <fullName evidence="1">Uncharacterized protein</fullName>
    </submittedName>
</protein>
<dbReference type="EMBL" id="CAJPDS010000018">
    <property type="protein sequence ID" value="CAF9916829.1"/>
    <property type="molecule type" value="Genomic_DNA"/>
</dbReference>
<evidence type="ECO:0000313" key="2">
    <source>
        <dbReference type="Proteomes" id="UP000664521"/>
    </source>
</evidence>
<proteinExistence type="predicted"/>